<reference evidence="2 3" key="1">
    <citation type="submission" date="2014-04" db="EMBL/GenBank/DDBJ databases">
        <authorList>
            <consortium name="DOE Joint Genome Institute"/>
            <person name="Kuo A."/>
            <person name="Gay G."/>
            <person name="Dore J."/>
            <person name="Kohler A."/>
            <person name="Nagy L.G."/>
            <person name="Floudas D."/>
            <person name="Copeland A."/>
            <person name="Barry K.W."/>
            <person name="Cichocki N."/>
            <person name="Veneault-Fourrey C."/>
            <person name="LaButti K."/>
            <person name="Lindquist E.A."/>
            <person name="Lipzen A."/>
            <person name="Lundell T."/>
            <person name="Morin E."/>
            <person name="Murat C."/>
            <person name="Sun H."/>
            <person name="Tunlid A."/>
            <person name="Henrissat B."/>
            <person name="Grigoriev I.V."/>
            <person name="Hibbett D.S."/>
            <person name="Martin F."/>
            <person name="Nordberg H.P."/>
            <person name="Cantor M.N."/>
            <person name="Hua S.X."/>
        </authorList>
    </citation>
    <scope>NUCLEOTIDE SEQUENCE [LARGE SCALE GENOMIC DNA]</scope>
    <source>
        <strain evidence="3">h7</strain>
    </source>
</reference>
<proteinExistence type="predicted"/>
<keyword evidence="1" id="KW-0472">Membrane</keyword>
<organism evidence="2 3">
    <name type="scientific">Hebeloma cylindrosporum</name>
    <dbReference type="NCBI Taxonomy" id="76867"/>
    <lineage>
        <taxon>Eukaryota</taxon>
        <taxon>Fungi</taxon>
        <taxon>Dikarya</taxon>
        <taxon>Basidiomycota</taxon>
        <taxon>Agaricomycotina</taxon>
        <taxon>Agaricomycetes</taxon>
        <taxon>Agaricomycetidae</taxon>
        <taxon>Agaricales</taxon>
        <taxon>Agaricineae</taxon>
        <taxon>Hymenogastraceae</taxon>
        <taxon>Hebeloma</taxon>
    </lineage>
</organism>
<sequence>MPHGSTKGHRNMVPFDSDVLFAKLRRRYVFVGCFSLVGVSIISLFASTLWTLRPSTYALADGGMETPQHLENDATTVSVPAQAVQRFDSQFYLRGPPTDRFRDNLRPEVKYISSWISAGWTNDVMTYINLIYLGILTDRVPVIGMFTPSHIGGHIPPIDFGEVFDVPRLRELMQKPLVEWHEVKNRSSDVVEELGCWNVWEAVQDREHNPRASSVTGRLNLDISYTKLPTWIKLIPRYEHDPHASFSALATFGFPETRAEYSVDPRESPQKHVKLPPDEQMLCYDYLYYTCAHQPYEYDYDYSPAWLFVGQYMHWTPWLENLADSYVRKALGTQDNESTPPWIGIHIRHGDFADWCGGVPVADCFAPISVIKRRVEDVKQELLERKGLVVNHVIMTSDERNATWWESVTAEGWYGIDHSNTVELYGAWYPVLIDAVIQSGGVGFVGTDRSTMSILARRRVQSWRDGVARIVKWGTPEADNH</sequence>
<evidence type="ECO:0000313" key="3">
    <source>
        <dbReference type="Proteomes" id="UP000053424"/>
    </source>
</evidence>
<dbReference type="STRING" id="686832.A0A0C3CFW7"/>
<keyword evidence="1" id="KW-1133">Transmembrane helix</keyword>
<keyword evidence="1" id="KW-0812">Transmembrane</keyword>
<dbReference type="Gene3D" id="3.40.50.11350">
    <property type="match status" value="1"/>
</dbReference>
<dbReference type="EMBL" id="KN831769">
    <property type="protein sequence ID" value="KIM47640.1"/>
    <property type="molecule type" value="Genomic_DNA"/>
</dbReference>
<evidence type="ECO:0000256" key="1">
    <source>
        <dbReference type="SAM" id="Phobius"/>
    </source>
</evidence>
<feature type="transmembrane region" description="Helical" evidence="1">
    <location>
        <begin position="28"/>
        <end position="50"/>
    </location>
</feature>
<protein>
    <submittedName>
        <fullName evidence="2">Uncharacterized protein</fullName>
    </submittedName>
</protein>
<keyword evidence="3" id="KW-1185">Reference proteome</keyword>
<dbReference type="CDD" id="cd11296">
    <property type="entry name" value="O-FucT_like"/>
    <property type="match status" value="1"/>
</dbReference>
<accession>A0A0C3CFW7</accession>
<evidence type="ECO:0000313" key="2">
    <source>
        <dbReference type="EMBL" id="KIM47640.1"/>
    </source>
</evidence>
<reference evidence="3" key="2">
    <citation type="submission" date="2015-01" db="EMBL/GenBank/DDBJ databases">
        <title>Evolutionary Origins and Diversification of the Mycorrhizal Mutualists.</title>
        <authorList>
            <consortium name="DOE Joint Genome Institute"/>
            <consortium name="Mycorrhizal Genomics Consortium"/>
            <person name="Kohler A."/>
            <person name="Kuo A."/>
            <person name="Nagy L.G."/>
            <person name="Floudas D."/>
            <person name="Copeland A."/>
            <person name="Barry K.W."/>
            <person name="Cichocki N."/>
            <person name="Veneault-Fourrey C."/>
            <person name="LaButti K."/>
            <person name="Lindquist E.A."/>
            <person name="Lipzen A."/>
            <person name="Lundell T."/>
            <person name="Morin E."/>
            <person name="Murat C."/>
            <person name="Riley R."/>
            <person name="Ohm R."/>
            <person name="Sun H."/>
            <person name="Tunlid A."/>
            <person name="Henrissat B."/>
            <person name="Grigoriev I.V."/>
            <person name="Hibbett D.S."/>
            <person name="Martin F."/>
        </authorList>
    </citation>
    <scope>NUCLEOTIDE SEQUENCE [LARGE SCALE GENOMIC DNA]</scope>
    <source>
        <strain evidence="3">h7</strain>
    </source>
</reference>
<dbReference type="AlphaFoldDB" id="A0A0C3CFW7"/>
<gene>
    <name evidence="2" type="ORF">M413DRAFT_439310</name>
</gene>
<name>A0A0C3CFW7_HEBCY</name>
<dbReference type="OrthoDB" id="423313at2759"/>
<dbReference type="Proteomes" id="UP000053424">
    <property type="component" value="Unassembled WGS sequence"/>
</dbReference>
<dbReference type="HOGENOM" id="CLU_032339_0_0_1"/>